<evidence type="ECO:0000313" key="2">
    <source>
        <dbReference type="Proteomes" id="UP001500459"/>
    </source>
</evidence>
<name>A0ABP7XA13_9FLAO</name>
<gene>
    <name evidence="1" type="ORF">GCM10022393_05130</name>
</gene>
<sequence>MSCAQNTKSDQEGKKDETIISTPLHSKIIGTWKLISAKKIINTDTTITKYTNTIEGIKIINTSHFSFFQHDLKKGKDSVPKFSSGGGKYVLNGNKYVEFLEYCSARAWENNKFEFTIAIKNDTLTQTGIERIPSLDVDQTIIETYVKTNNNNTPIPVIHSFEDKEVSWFSTKGAASIKGIAKFKSRNEKIHFGDQFRIELMPFSRYTEERLLKIYNNKDSGVVYLEDGVPRFIPDPEAYHQTIKTTCNEKGEFEFTDLPDGEYYIIAFMIWDQKVDTKITNKTGGGIMQRIHLTEGEVNTVELVNFN</sequence>
<evidence type="ECO:0000313" key="1">
    <source>
        <dbReference type="EMBL" id="GAA4108799.1"/>
    </source>
</evidence>
<reference evidence="2" key="1">
    <citation type="journal article" date="2019" name="Int. J. Syst. Evol. Microbiol.">
        <title>The Global Catalogue of Microorganisms (GCM) 10K type strain sequencing project: providing services to taxonomists for standard genome sequencing and annotation.</title>
        <authorList>
            <consortium name="The Broad Institute Genomics Platform"/>
            <consortium name="The Broad Institute Genome Sequencing Center for Infectious Disease"/>
            <person name="Wu L."/>
            <person name="Ma J."/>
        </authorList>
    </citation>
    <scope>NUCLEOTIDE SEQUENCE [LARGE SCALE GENOMIC DNA]</scope>
    <source>
        <strain evidence="2">JCM 17106</strain>
    </source>
</reference>
<organism evidence="1 2">
    <name type="scientific">Aquimarina addita</name>
    <dbReference type="NCBI Taxonomy" id="870485"/>
    <lineage>
        <taxon>Bacteria</taxon>
        <taxon>Pseudomonadati</taxon>
        <taxon>Bacteroidota</taxon>
        <taxon>Flavobacteriia</taxon>
        <taxon>Flavobacteriales</taxon>
        <taxon>Flavobacteriaceae</taxon>
        <taxon>Aquimarina</taxon>
    </lineage>
</organism>
<evidence type="ECO:0008006" key="3">
    <source>
        <dbReference type="Google" id="ProtNLM"/>
    </source>
</evidence>
<comment type="caution">
    <text evidence="1">The sequence shown here is derived from an EMBL/GenBank/DDBJ whole genome shotgun (WGS) entry which is preliminary data.</text>
</comment>
<dbReference type="SUPFAM" id="SSF117074">
    <property type="entry name" value="Hypothetical protein PA1324"/>
    <property type="match status" value="1"/>
</dbReference>
<keyword evidence="2" id="KW-1185">Reference proteome</keyword>
<dbReference type="EMBL" id="BAABCW010000001">
    <property type="protein sequence ID" value="GAA4108799.1"/>
    <property type="molecule type" value="Genomic_DNA"/>
</dbReference>
<accession>A0ABP7XA13</accession>
<proteinExistence type="predicted"/>
<protein>
    <recommendedName>
        <fullName evidence="3">Lipocalin-like domain-containing protein</fullName>
    </recommendedName>
</protein>
<dbReference type="Proteomes" id="UP001500459">
    <property type="component" value="Unassembled WGS sequence"/>
</dbReference>